<organism evidence="1 2">
    <name type="scientific">Cuscuta europaea</name>
    <name type="common">European dodder</name>
    <dbReference type="NCBI Taxonomy" id="41803"/>
    <lineage>
        <taxon>Eukaryota</taxon>
        <taxon>Viridiplantae</taxon>
        <taxon>Streptophyta</taxon>
        <taxon>Embryophyta</taxon>
        <taxon>Tracheophyta</taxon>
        <taxon>Spermatophyta</taxon>
        <taxon>Magnoliopsida</taxon>
        <taxon>eudicotyledons</taxon>
        <taxon>Gunneridae</taxon>
        <taxon>Pentapetalae</taxon>
        <taxon>asterids</taxon>
        <taxon>lamiids</taxon>
        <taxon>Solanales</taxon>
        <taxon>Convolvulaceae</taxon>
        <taxon>Cuscuteae</taxon>
        <taxon>Cuscuta</taxon>
        <taxon>Cuscuta subgen. Cuscuta</taxon>
    </lineage>
</organism>
<accession>A0A9P0YZ02</accession>
<gene>
    <name evidence="1" type="ORF">CEURO_LOCUS7541</name>
</gene>
<dbReference type="AlphaFoldDB" id="A0A9P0YZ02"/>
<reference evidence="1" key="1">
    <citation type="submission" date="2022-07" db="EMBL/GenBank/DDBJ databases">
        <authorList>
            <person name="Macas J."/>
            <person name="Novak P."/>
            <person name="Neumann P."/>
        </authorList>
    </citation>
    <scope>NUCLEOTIDE SEQUENCE</scope>
</reference>
<name>A0A9P0YZ02_CUSEU</name>
<dbReference type="PANTHER" id="PTHR33115">
    <property type="entry name" value="ARM REPEAT SUPERFAMILY PROTEIN"/>
    <property type="match status" value="1"/>
</dbReference>
<feature type="non-terminal residue" evidence="1">
    <location>
        <position position="1"/>
    </location>
</feature>
<dbReference type="SUPFAM" id="SSF48371">
    <property type="entry name" value="ARM repeat"/>
    <property type="match status" value="1"/>
</dbReference>
<protein>
    <submittedName>
        <fullName evidence="1">Uncharacterized protein</fullName>
    </submittedName>
</protein>
<dbReference type="PANTHER" id="PTHR33115:SF50">
    <property type="entry name" value="ARM REPEAT SUPERFAMILY PROTEIN"/>
    <property type="match status" value="1"/>
</dbReference>
<comment type="caution">
    <text evidence="1">The sequence shown here is derived from an EMBL/GenBank/DDBJ whole genome shotgun (WGS) entry which is preliminary data.</text>
</comment>
<dbReference type="InterPro" id="IPR016024">
    <property type="entry name" value="ARM-type_fold"/>
</dbReference>
<sequence>MLALESEKNCRRMLKLEVTERLIEALDDRLLRANAARILRNLCAYSTGSSSFVQLQRLTASGPTILKAIMTEESKMQEVMLGLASHV</sequence>
<dbReference type="InterPro" id="IPR011989">
    <property type="entry name" value="ARM-like"/>
</dbReference>
<dbReference type="Gene3D" id="1.25.10.10">
    <property type="entry name" value="Leucine-rich Repeat Variant"/>
    <property type="match status" value="1"/>
</dbReference>
<evidence type="ECO:0000313" key="1">
    <source>
        <dbReference type="EMBL" id="CAH9080537.1"/>
    </source>
</evidence>
<dbReference type="Proteomes" id="UP001152484">
    <property type="component" value="Unassembled WGS sequence"/>
</dbReference>
<dbReference type="OrthoDB" id="662108at2759"/>
<dbReference type="EMBL" id="CAMAPE010000013">
    <property type="protein sequence ID" value="CAH9080537.1"/>
    <property type="molecule type" value="Genomic_DNA"/>
</dbReference>
<proteinExistence type="predicted"/>
<evidence type="ECO:0000313" key="2">
    <source>
        <dbReference type="Proteomes" id="UP001152484"/>
    </source>
</evidence>
<keyword evidence="2" id="KW-1185">Reference proteome</keyword>